<name>A0ABC9YY00_9NOCA</name>
<reference evidence="5 6" key="2">
    <citation type="journal article" date="2016" name="Genome Announc.">
        <title>Draft Genome Sequence of Erythromycin- and Oxytetracycline-Sensitive Nocardia seriolae Strain U-1 (NBRC 110359).</title>
        <authorList>
            <person name="Imajoh M."/>
            <person name="Sukeda M."/>
            <person name="Shimizu M."/>
            <person name="Yamane J."/>
            <person name="Ohnishi K."/>
            <person name="Oshima S."/>
        </authorList>
    </citation>
    <scope>NUCLEOTIDE SEQUENCE [LARGE SCALE GENOMIC DNA]</scope>
    <source>
        <strain evidence="5 6">U-1</strain>
    </source>
</reference>
<evidence type="ECO:0000313" key="5">
    <source>
        <dbReference type="EMBL" id="GAP30228.1"/>
    </source>
</evidence>
<dbReference type="PANTHER" id="PTHR38011">
    <property type="entry name" value="DIHYDROFOLATE REDUCTASE FAMILY PROTEIN (AFU_ORTHOLOGUE AFUA_8G06820)"/>
    <property type="match status" value="1"/>
</dbReference>
<dbReference type="InterPro" id="IPR002734">
    <property type="entry name" value="RibDG_C"/>
</dbReference>
<dbReference type="Gene3D" id="3.40.430.10">
    <property type="entry name" value="Dihydrofolate Reductase, subunit A"/>
    <property type="match status" value="1"/>
</dbReference>
<comment type="pathway">
    <text evidence="1">Cofactor biosynthesis; riboflavin biosynthesis.</text>
</comment>
<evidence type="ECO:0000256" key="1">
    <source>
        <dbReference type="ARBA" id="ARBA00005104"/>
    </source>
</evidence>
<dbReference type="PANTHER" id="PTHR38011:SF7">
    <property type="entry name" value="2,5-DIAMINO-6-RIBOSYLAMINO-4(3H)-PYRIMIDINONE 5'-PHOSPHATE REDUCTASE"/>
    <property type="match status" value="1"/>
</dbReference>
<organism evidence="5 6">
    <name type="scientific">Nocardia seriolae</name>
    <dbReference type="NCBI Taxonomy" id="37332"/>
    <lineage>
        <taxon>Bacteria</taxon>
        <taxon>Bacillati</taxon>
        <taxon>Actinomycetota</taxon>
        <taxon>Actinomycetes</taxon>
        <taxon>Mycobacteriales</taxon>
        <taxon>Nocardiaceae</taxon>
        <taxon>Nocardia</taxon>
    </lineage>
</organism>
<keyword evidence="3" id="KW-0560">Oxidoreductase</keyword>
<accession>A0ABC9YY00</accession>
<evidence type="ECO:0000256" key="2">
    <source>
        <dbReference type="ARBA" id="ARBA00022857"/>
    </source>
</evidence>
<dbReference type="Pfam" id="PF01872">
    <property type="entry name" value="RibD_C"/>
    <property type="match status" value="1"/>
</dbReference>
<dbReference type="GO" id="GO:0016491">
    <property type="term" value="F:oxidoreductase activity"/>
    <property type="evidence" value="ECO:0007669"/>
    <property type="project" value="UniProtKB-KW"/>
</dbReference>
<dbReference type="SUPFAM" id="SSF53597">
    <property type="entry name" value="Dihydrofolate reductase-like"/>
    <property type="match status" value="1"/>
</dbReference>
<dbReference type="InterPro" id="IPR024072">
    <property type="entry name" value="DHFR-like_dom_sf"/>
</dbReference>
<comment type="caution">
    <text evidence="5">The sequence shown here is derived from an EMBL/GenBank/DDBJ whole genome shotgun (WGS) entry which is preliminary data.</text>
</comment>
<dbReference type="InterPro" id="IPR050765">
    <property type="entry name" value="Riboflavin_Biosynth_HTPR"/>
</dbReference>
<dbReference type="EMBL" id="BBYQ01000075">
    <property type="protein sequence ID" value="GAP30228.1"/>
    <property type="molecule type" value="Genomic_DNA"/>
</dbReference>
<proteinExistence type="predicted"/>
<sequence length="263" mass="27821">MVGWDLMQHVPNAIQLTDLTRDDLVELYAYPVEPKVPYVRFNFVTSIDGAVSVDGRSGGLGTPADKKVFALLRDLSDVVLVGAGTARAEHYGAAHTDSELRRRLCREGCGGDADGTPPRIAVVTARAALDPGSKLFTDRGARPLVLTTAAASGENKKRLADAGAEVIEVGENRCAAAGIRTRLDALGLRRVLCEGGPSLFGEFLTAGAVDELCLTVSPQLVGGSAGRIAVSPMAAPSPMRPRHLLLDTDGTILTRWERAHTRG</sequence>
<dbReference type="Proteomes" id="UP000037179">
    <property type="component" value="Unassembled WGS sequence"/>
</dbReference>
<dbReference type="AlphaFoldDB" id="A0ABC9YY00"/>
<evidence type="ECO:0000259" key="4">
    <source>
        <dbReference type="Pfam" id="PF01872"/>
    </source>
</evidence>
<evidence type="ECO:0000313" key="6">
    <source>
        <dbReference type="Proteomes" id="UP000037179"/>
    </source>
</evidence>
<protein>
    <recommendedName>
        <fullName evidence="4">Bacterial bifunctional deaminase-reductase C-terminal domain-containing protein</fullName>
    </recommendedName>
</protein>
<keyword evidence="2" id="KW-0521">NADP</keyword>
<reference evidence="6" key="1">
    <citation type="submission" date="2015-07" db="EMBL/GenBank/DDBJ databases">
        <title>Nocardia seriolae U-1 whole genome shotgun sequence.</title>
        <authorList>
            <person name="Imajoh M."/>
            <person name="Fukumoto Y."/>
            <person name="Sukeda M."/>
            <person name="Yamane J."/>
            <person name="Yamasaki K."/>
            <person name="Shimizu M."/>
            <person name="Ohnishi K."/>
            <person name="Oshima S."/>
        </authorList>
    </citation>
    <scope>NUCLEOTIDE SEQUENCE [LARGE SCALE GENOMIC DNA]</scope>
    <source>
        <strain evidence="6">U-1</strain>
    </source>
</reference>
<feature type="domain" description="Bacterial bifunctional deaminase-reductase C-terminal" evidence="4">
    <location>
        <begin position="37"/>
        <end position="236"/>
    </location>
</feature>
<evidence type="ECO:0000256" key="3">
    <source>
        <dbReference type="ARBA" id="ARBA00023002"/>
    </source>
</evidence>
<keyword evidence="6" id="KW-1185">Reference proteome</keyword>
<gene>
    <name evidence="5" type="ORF">NSK11_contig00075-0024</name>
</gene>